<accession>A0AAD1XLI8</accession>
<comment type="caution">
    <text evidence="12">The sequence shown here is derived from an EMBL/GenBank/DDBJ whole genome shotgun (WGS) entry which is preliminary data.</text>
</comment>
<dbReference type="GO" id="GO:0006108">
    <property type="term" value="P:malate metabolic process"/>
    <property type="evidence" value="ECO:0007669"/>
    <property type="project" value="InterPro"/>
</dbReference>
<dbReference type="Proteomes" id="UP001295684">
    <property type="component" value="Unassembled WGS sequence"/>
</dbReference>
<dbReference type="Pfam" id="PF02866">
    <property type="entry name" value="Ldh_1_C"/>
    <property type="match status" value="1"/>
</dbReference>
<feature type="binding site" evidence="6">
    <location>
        <position position="94"/>
    </location>
    <ligand>
        <name>substrate</name>
    </ligand>
</feature>
<evidence type="ECO:0000256" key="7">
    <source>
        <dbReference type="PIRSR" id="PIRSR000102-3"/>
    </source>
</evidence>
<dbReference type="InterPro" id="IPR001252">
    <property type="entry name" value="Malate_DH_AS"/>
</dbReference>
<comment type="similarity">
    <text evidence="1">Belongs to the LDH/MDH superfamily. MDH type 2 family.</text>
</comment>
<dbReference type="Gene3D" id="3.90.110.10">
    <property type="entry name" value="Lactate dehydrogenase/glycoside hydrolase, family 4, C-terminal"/>
    <property type="match status" value="1"/>
</dbReference>
<dbReference type="InterPro" id="IPR001236">
    <property type="entry name" value="Lactate/malate_DH_N"/>
</dbReference>
<evidence type="ECO:0000256" key="5">
    <source>
        <dbReference type="PIRSR" id="PIRSR000102-1"/>
    </source>
</evidence>
<dbReference type="EMBL" id="CAMPGE010016424">
    <property type="protein sequence ID" value="CAI2374983.1"/>
    <property type="molecule type" value="Genomic_DNA"/>
</dbReference>
<evidence type="ECO:0000256" key="3">
    <source>
        <dbReference type="ARBA" id="ARBA00023002"/>
    </source>
</evidence>
<feature type="domain" description="Lactate/malate dehydrogenase N-terminal" evidence="10">
    <location>
        <begin position="9"/>
        <end position="154"/>
    </location>
</feature>
<dbReference type="InterPro" id="IPR001557">
    <property type="entry name" value="L-lactate/malate_DH"/>
</dbReference>
<feature type="binding site" evidence="7">
    <location>
        <position position="107"/>
    </location>
    <ligand>
        <name>NAD(+)</name>
        <dbReference type="ChEBI" id="CHEBI:57540"/>
    </ligand>
</feature>
<feature type="binding site" evidence="7">
    <location>
        <begin position="13"/>
        <end position="19"/>
    </location>
    <ligand>
        <name>NAD(+)</name>
        <dbReference type="ChEBI" id="CHEBI:57540"/>
    </ligand>
</feature>
<dbReference type="GO" id="GO:0006099">
    <property type="term" value="P:tricarboxylic acid cycle"/>
    <property type="evidence" value="ECO:0007669"/>
    <property type="project" value="UniProtKB-KW"/>
</dbReference>
<protein>
    <recommendedName>
        <fullName evidence="2 9">Malate dehydrogenase</fullName>
        <ecNumber evidence="2 9">1.1.1.37</ecNumber>
    </recommendedName>
</protein>
<evidence type="ECO:0000256" key="4">
    <source>
        <dbReference type="ARBA" id="ARBA00023027"/>
    </source>
</evidence>
<dbReference type="SUPFAM" id="SSF51735">
    <property type="entry name" value="NAD(P)-binding Rossmann-fold domains"/>
    <property type="match status" value="1"/>
</dbReference>
<dbReference type="PROSITE" id="PS00068">
    <property type="entry name" value="MDH"/>
    <property type="match status" value="1"/>
</dbReference>
<evidence type="ECO:0000313" key="12">
    <source>
        <dbReference type="EMBL" id="CAI2374983.1"/>
    </source>
</evidence>
<dbReference type="FunFam" id="3.40.50.720:FF:000010">
    <property type="entry name" value="Malate dehydrogenase"/>
    <property type="match status" value="1"/>
</dbReference>
<evidence type="ECO:0000256" key="9">
    <source>
        <dbReference type="RuleBase" id="RU003405"/>
    </source>
</evidence>
<keyword evidence="4 7" id="KW-0520">NAD</keyword>
<dbReference type="InterPro" id="IPR022383">
    <property type="entry name" value="Lactate/malate_DH_C"/>
</dbReference>
<keyword evidence="9" id="KW-0816">Tricarboxylic acid cycle</keyword>
<feature type="binding site" evidence="7">
    <location>
        <position position="44"/>
    </location>
    <ligand>
        <name>NAD(+)</name>
        <dbReference type="ChEBI" id="CHEBI:57540"/>
    </ligand>
</feature>
<dbReference type="SUPFAM" id="SSF56327">
    <property type="entry name" value="LDH C-terminal domain-like"/>
    <property type="match status" value="1"/>
</dbReference>
<feature type="active site" description="Proton acceptor" evidence="5">
    <location>
        <position position="189"/>
    </location>
</feature>
<dbReference type="GO" id="GO:0030060">
    <property type="term" value="F:L-malate dehydrogenase (NAD+) activity"/>
    <property type="evidence" value="ECO:0007669"/>
    <property type="project" value="UniProtKB-EC"/>
</dbReference>
<comment type="catalytic activity">
    <reaction evidence="9">
        <text>(S)-malate + NAD(+) = oxaloacetate + NADH + H(+)</text>
        <dbReference type="Rhea" id="RHEA:21432"/>
        <dbReference type="ChEBI" id="CHEBI:15378"/>
        <dbReference type="ChEBI" id="CHEBI:15589"/>
        <dbReference type="ChEBI" id="CHEBI:16452"/>
        <dbReference type="ChEBI" id="CHEBI:57540"/>
        <dbReference type="ChEBI" id="CHEBI:57945"/>
        <dbReference type="EC" id="1.1.1.37"/>
    </reaction>
</comment>
<dbReference type="InterPro" id="IPR010945">
    <property type="entry name" value="Malate_DH_type2"/>
</dbReference>
<keyword evidence="13" id="KW-1185">Reference proteome</keyword>
<evidence type="ECO:0000313" key="13">
    <source>
        <dbReference type="Proteomes" id="UP001295684"/>
    </source>
</evidence>
<dbReference type="Gene3D" id="3.40.50.720">
    <property type="entry name" value="NAD(P)-binding Rossmann-like Domain"/>
    <property type="match status" value="1"/>
</dbReference>
<feature type="binding site" evidence="6">
    <location>
        <position position="100"/>
    </location>
    <ligand>
        <name>substrate</name>
    </ligand>
</feature>
<organism evidence="12 13">
    <name type="scientific">Euplotes crassus</name>
    <dbReference type="NCBI Taxonomy" id="5936"/>
    <lineage>
        <taxon>Eukaryota</taxon>
        <taxon>Sar</taxon>
        <taxon>Alveolata</taxon>
        <taxon>Ciliophora</taxon>
        <taxon>Intramacronucleata</taxon>
        <taxon>Spirotrichea</taxon>
        <taxon>Hypotrichia</taxon>
        <taxon>Euplotida</taxon>
        <taxon>Euplotidae</taxon>
        <taxon>Moneuplotes</taxon>
    </lineage>
</organism>
<dbReference type="InterPro" id="IPR036291">
    <property type="entry name" value="NAD(P)-bd_dom_sf"/>
</dbReference>
<dbReference type="AlphaFoldDB" id="A0AAD1XLI8"/>
<evidence type="ECO:0000259" key="11">
    <source>
        <dbReference type="Pfam" id="PF02866"/>
    </source>
</evidence>
<dbReference type="FunFam" id="3.90.110.10:FF:000002">
    <property type="entry name" value="Malate dehydrogenase"/>
    <property type="match status" value="1"/>
</dbReference>
<dbReference type="NCBIfam" id="NF003916">
    <property type="entry name" value="PRK05442.1"/>
    <property type="match status" value="1"/>
</dbReference>
<evidence type="ECO:0000256" key="1">
    <source>
        <dbReference type="ARBA" id="ARBA00009613"/>
    </source>
</evidence>
<proteinExistence type="inferred from homology"/>
<name>A0AAD1XLI8_EUPCR</name>
<sequence>MDSEKILTVIITGAAGQIGYSLIPLVASGQTFGKDVKLHLRLLDIESQVEKLKGVVMETQDCAFPLVLSIEYGYDPEVIFKDADVGIFVGGFPRLKGMERKDLIDKNVKIFKEQGKALNEVASPNCKVLVVANPANTNCLILSKNCPNIPKENFTAMTRLDHDRALNQIALRTESRLEDVKNVIVWGNHSSTQYPDARFATIKGESLDYKGDEDYYKGDFISTVQKRGAAIIEARGFSSSMSAANAASNHLRDWYHGSEDMLSMSILSDGTHYDIDDNLCFSFPVKCTGDFKHEVIDGLDIDDFSREKMNITQKELTDERDLGEEQ</sequence>
<evidence type="ECO:0000256" key="8">
    <source>
        <dbReference type="RuleBase" id="RU003369"/>
    </source>
</evidence>
<feature type="binding site" evidence="7">
    <location>
        <begin position="131"/>
        <end position="133"/>
    </location>
    <ligand>
        <name>NAD(+)</name>
        <dbReference type="ChEBI" id="CHEBI:57540"/>
    </ligand>
</feature>
<feature type="binding site" evidence="6">
    <location>
        <position position="164"/>
    </location>
    <ligand>
        <name>substrate</name>
    </ligand>
</feature>
<dbReference type="EC" id="1.1.1.37" evidence="2 9"/>
<feature type="binding site" evidence="6">
    <location>
        <position position="133"/>
    </location>
    <ligand>
        <name>substrate</name>
    </ligand>
</feature>
<reference evidence="12" key="1">
    <citation type="submission" date="2023-07" db="EMBL/GenBank/DDBJ databases">
        <authorList>
            <consortium name="AG Swart"/>
            <person name="Singh M."/>
            <person name="Singh A."/>
            <person name="Seah K."/>
            <person name="Emmerich C."/>
        </authorList>
    </citation>
    <scope>NUCLEOTIDE SEQUENCE</scope>
    <source>
        <strain evidence="12">DP1</strain>
    </source>
</reference>
<gene>
    <name evidence="12" type="ORF">ECRASSUSDP1_LOCUS16342</name>
</gene>
<dbReference type="Pfam" id="PF00056">
    <property type="entry name" value="Ldh_1_N"/>
    <property type="match status" value="1"/>
</dbReference>
<evidence type="ECO:0000259" key="10">
    <source>
        <dbReference type="Pfam" id="PF00056"/>
    </source>
</evidence>
<feature type="domain" description="Lactate/malate dehydrogenase C-terminal" evidence="11">
    <location>
        <begin position="158"/>
        <end position="325"/>
    </location>
</feature>
<evidence type="ECO:0000256" key="6">
    <source>
        <dbReference type="PIRSR" id="PIRSR000102-2"/>
    </source>
</evidence>
<dbReference type="PIRSF" id="PIRSF000102">
    <property type="entry name" value="Lac_mal_DH"/>
    <property type="match status" value="1"/>
</dbReference>
<dbReference type="InterPro" id="IPR015955">
    <property type="entry name" value="Lactate_DH/Glyco_Ohase_4_C"/>
</dbReference>
<dbReference type="PANTHER" id="PTHR23382">
    <property type="entry name" value="MALATE DEHYDROGENASE"/>
    <property type="match status" value="1"/>
</dbReference>
<dbReference type="NCBIfam" id="TIGR01759">
    <property type="entry name" value="MalateDH-SF1"/>
    <property type="match status" value="1"/>
</dbReference>
<keyword evidence="3 8" id="KW-0560">Oxidoreductase</keyword>
<evidence type="ECO:0000256" key="2">
    <source>
        <dbReference type="ARBA" id="ARBA00012995"/>
    </source>
</evidence>